<feature type="coiled-coil region" evidence="1">
    <location>
        <begin position="172"/>
        <end position="203"/>
    </location>
</feature>
<sequence>MTGVTAVTSRRLVTSQAREEGTRLGRCSKKKKENEHSPSISQEGIIIVPITFPPAYVPPAPPPSGISVMESGHLFASGQVPTGVTVTTSPGGRHVIQIPPGLKWRDVKGSLTNPEARRKWREIFNVVLSLRREEEKKILNTPGNQISITPVRSGDVSVPMGITLPQIKKTIKTADLKRLKKLKKRLRKLLRQARRNQRKLLLRVPSSVGSPPPGISVISSSGGEQVIQIPNTVKWSEVRGSFPSAAEREVWRQIFQSRDSNTKMIRESVEKVLAGNWLVTDEIENRVAQIRTKNKWTVEWLSD</sequence>
<reference evidence="3 4" key="1">
    <citation type="submission" date="2023-03" db="EMBL/GenBank/DDBJ databases">
        <title>High-quality genome of Scylla paramamosain provides insights in environmental adaptation.</title>
        <authorList>
            <person name="Zhang L."/>
        </authorList>
    </citation>
    <scope>NUCLEOTIDE SEQUENCE [LARGE SCALE GENOMIC DNA]</scope>
    <source>
        <strain evidence="3">LZ_2023a</strain>
        <tissue evidence="3">Muscle</tissue>
    </source>
</reference>
<comment type="caution">
    <text evidence="3">The sequence shown here is derived from an EMBL/GenBank/DDBJ whole genome shotgun (WGS) entry which is preliminary data.</text>
</comment>
<protein>
    <submittedName>
        <fullName evidence="3">Uncharacterized protein</fullName>
    </submittedName>
</protein>
<evidence type="ECO:0000313" key="4">
    <source>
        <dbReference type="Proteomes" id="UP001487740"/>
    </source>
</evidence>
<keyword evidence="4" id="KW-1185">Reference proteome</keyword>
<dbReference type="AlphaFoldDB" id="A0AAW0TCR8"/>
<evidence type="ECO:0000256" key="1">
    <source>
        <dbReference type="SAM" id="Coils"/>
    </source>
</evidence>
<proteinExistence type="predicted"/>
<gene>
    <name evidence="3" type="ORF">O3P69_012278</name>
</gene>
<accession>A0AAW0TCR8</accession>
<feature type="region of interest" description="Disordered" evidence="2">
    <location>
        <begin position="1"/>
        <end position="40"/>
    </location>
</feature>
<organism evidence="3 4">
    <name type="scientific">Scylla paramamosain</name>
    <name type="common">Mud crab</name>
    <dbReference type="NCBI Taxonomy" id="85552"/>
    <lineage>
        <taxon>Eukaryota</taxon>
        <taxon>Metazoa</taxon>
        <taxon>Ecdysozoa</taxon>
        <taxon>Arthropoda</taxon>
        <taxon>Crustacea</taxon>
        <taxon>Multicrustacea</taxon>
        <taxon>Malacostraca</taxon>
        <taxon>Eumalacostraca</taxon>
        <taxon>Eucarida</taxon>
        <taxon>Decapoda</taxon>
        <taxon>Pleocyemata</taxon>
        <taxon>Brachyura</taxon>
        <taxon>Eubrachyura</taxon>
        <taxon>Portunoidea</taxon>
        <taxon>Portunidae</taxon>
        <taxon>Portuninae</taxon>
        <taxon>Scylla</taxon>
    </lineage>
</organism>
<keyword evidence="1" id="KW-0175">Coiled coil</keyword>
<evidence type="ECO:0000256" key="2">
    <source>
        <dbReference type="SAM" id="MobiDB-lite"/>
    </source>
</evidence>
<evidence type="ECO:0000313" key="3">
    <source>
        <dbReference type="EMBL" id="KAK8385340.1"/>
    </source>
</evidence>
<name>A0AAW0TCR8_SCYPA</name>
<dbReference type="EMBL" id="JARAKH010000033">
    <property type="protein sequence ID" value="KAK8385340.1"/>
    <property type="molecule type" value="Genomic_DNA"/>
</dbReference>
<feature type="compositionally biased region" description="Polar residues" evidence="2">
    <location>
        <begin position="1"/>
        <end position="16"/>
    </location>
</feature>
<dbReference type="Proteomes" id="UP001487740">
    <property type="component" value="Unassembled WGS sequence"/>
</dbReference>